<evidence type="ECO:0000313" key="2">
    <source>
        <dbReference type="EMBL" id="KAK3362957.1"/>
    </source>
</evidence>
<evidence type="ECO:0000313" key="3">
    <source>
        <dbReference type="Proteomes" id="UP001275084"/>
    </source>
</evidence>
<feature type="region of interest" description="Disordered" evidence="1">
    <location>
        <begin position="88"/>
        <end position="140"/>
    </location>
</feature>
<protein>
    <submittedName>
        <fullName evidence="2">Uncharacterized protein</fullName>
    </submittedName>
</protein>
<sequence>MRRAEASWKPDMGYERRQEMESLCVRRLPSTVHMLDWMATSSFFHPPSSIPLPSRLLPACCPRPNHNEGRVGGTPESLLGGVCEETTDQQERVKHMHKADRDGLRNADRPSSQHGRPPQNLHKRSLPESVTPGAVSDGKPDAAIRCAPSCHILTHPDLVQHRPVATAAGGMQGTNTPREATYITGDQTARARHIRRTMLYAQHSTHDARRTTHDKRSKHDEREKRRRALSHPFSTPWVVVCGGWCGLMTWQSIP</sequence>
<dbReference type="Proteomes" id="UP001275084">
    <property type="component" value="Unassembled WGS sequence"/>
</dbReference>
<comment type="caution">
    <text evidence="2">The sequence shown here is derived from an EMBL/GenBank/DDBJ whole genome shotgun (WGS) entry which is preliminary data.</text>
</comment>
<organism evidence="2 3">
    <name type="scientific">Lasiosphaeria hispida</name>
    <dbReference type="NCBI Taxonomy" id="260671"/>
    <lineage>
        <taxon>Eukaryota</taxon>
        <taxon>Fungi</taxon>
        <taxon>Dikarya</taxon>
        <taxon>Ascomycota</taxon>
        <taxon>Pezizomycotina</taxon>
        <taxon>Sordariomycetes</taxon>
        <taxon>Sordariomycetidae</taxon>
        <taxon>Sordariales</taxon>
        <taxon>Lasiosphaeriaceae</taxon>
        <taxon>Lasiosphaeria</taxon>
    </lineage>
</organism>
<name>A0AAJ0MJR1_9PEZI</name>
<dbReference type="EMBL" id="JAUIQD010000001">
    <property type="protein sequence ID" value="KAK3362957.1"/>
    <property type="molecule type" value="Genomic_DNA"/>
</dbReference>
<evidence type="ECO:0000256" key="1">
    <source>
        <dbReference type="SAM" id="MobiDB-lite"/>
    </source>
</evidence>
<dbReference type="AlphaFoldDB" id="A0AAJ0MJR1"/>
<feature type="compositionally biased region" description="Basic and acidic residues" evidence="1">
    <location>
        <begin position="89"/>
        <end position="108"/>
    </location>
</feature>
<reference evidence="2" key="2">
    <citation type="submission" date="2023-06" db="EMBL/GenBank/DDBJ databases">
        <authorList>
            <consortium name="Lawrence Berkeley National Laboratory"/>
            <person name="Haridas S."/>
            <person name="Hensen N."/>
            <person name="Bonometti L."/>
            <person name="Westerberg I."/>
            <person name="Brannstrom I.O."/>
            <person name="Guillou S."/>
            <person name="Cros-Aarteil S."/>
            <person name="Calhoun S."/>
            <person name="Kuo A."/>
            <person name="Mondo S."/>
            <person name="Pangilinan J."/>
            <person name="Riley R."/>
            <person name="Labutti K."/>
            <person name="Andreopoulos B."/>
            <person name="Lipzen A."/>
            <person name="Chen C."/>
            <person name="Yanf M."/>
            <person name="Daum C."/>
            <person name="Ng V."/>
            <person name="Clum A."/>
            <person name="Steindorff A."/>
            <person name="Ohm R."/>
            <person name="Martin F."/>
            <person name="Silar P."/>
            <person name="Natvig D."/>
            <person name="Lalanne C."/>
            <person name="Gautier V."/>
            <person name="Ament-Velasquez S.L."/>
            <person name="Kruys A."/>
            <person name="Hutchinson M.I."/>
            <person name="Powell A.J."/>
            <person name="Barry K."/>
            <person name="Miller A.N."/>
            <person name="Grigoriev I.V."/>
            <person name="Debuchy R."/>
            <person name="Gladieux P."/>
            <person name="Thoren M.H."/>
            <person name="Johannesson H."/>
        </authorList>
    </citation>
    <scope>NUCLEOTIDE SEQUENCE</scope>
    <source>
        <strain evidence="2">CBS 955.72</strain>
    </source>
</reference>
<accession>A0AAJ0MJR1</accession>
<keyword evidence="3" id="KW-1185">Reference proteome</keyword>
<feature type="region of interest" description="Disordered" evidence="1">
    <location>
        <begin position="202"/>
        <end position="229"/>
    </location>
</feature>
<reference evidence="2" key="1">
    <citation type="journal article" date="2023" name="Mol. Phylogenet. Evol.">
        <title>Genome-scale phylogeny and comparative genomics of the fungal order Sordariales.</title>
        <authorList>
            <person name="Hensen N."/>
            <person name="Bonometti L."/>
            <person name="Westerberg I."/>
            <person name="Brannstrom I.O."/>
            <person name="Guillou S."/>
            <person name="Cros-Aarteil S."/>
            <person name="Calhoun S."/>
            <person name="Haridas S."/>
            <person name="Kuo A."/>
            <person name="Mondo S."/>
            <person name="Pangilinan J."/>
            <person name="Riley R."/>
            <person name="LaButti K."/>
            <person name="Andreopoulos B."/>
            <person name="Lipzen A."/>
            <person name="Chen C."/>
            <person name="Yan M."/>
            <person name="Daum C."/>
            <person name="Ng V."/>
            <person name="Clum A."/>
            <person name="Steindorff A."/>
            <person name="Ohm R.A."/>
            <person name="Martin F."/>
            <person name="Silar P."/>
            <person name="Natvig D.O."/>
            <person name="Lalanne C."/>
            <person name="Gautier V."/>
            <person name="Ament-Velasquez S.L."/>
            <person name="Kruys A."/>
            <person name="Hutchinson M.I."/>
            <person name="Powell A.J."/>
            <person name="Barry K."/>
            <person name="Miller A.N."/>
            <person name="Grigoriev I.V."/>
            <person name="Debuchy R."/>
            <person name="Gladieux P."/>
            <person name="Hiltunen Thoren M."/>
            <person name="Johannesson H."/>
        </authorList>
    </citation>
    <scope>NUCLEOTIDE SEQUENCE</scope>
    <source>
        <strain evidence="2">CBS 955.72</strain>
    </source>
</reference>
<proteinExistence type="predicted"/>
<gene>
    <name evidence="2" type="ORF">B0T25DRAFT_25187</name>
</gene>